<protein>
    <submittedName>
        <fullName evidence="2">Uncharacterized protein</fullName>
    </submittedName>
</protein>
<keyword evidence="3" id="KW-1185">Reference proteome</keyword>
<sequence>MAYWPPHAWNGRHGGYQPPEDLFGPHNGLPGFLDPHPAFDFGLDGPPQDYFDGPPDLPPGFFDNGGPLGMMPPPPPPPPPPPHFGSGPPGGGFFGPWGGPGGSMPLPPLPPPPPPPPYWHRGRGYGPWRFGPDYPGDGDDGDLPRVANRRGGRNGVGMIYNPKQTRLHVFQSNDLTPWADAKKRAVVVRKTPPFNIWEADVGWTVKQLLEYLGKGDDKWAITEVVEAGNGRWYRGSTIKHKDERAAETLATQGWTDKRGKPFGQTPVWVIVHKLEE</sequence>
<feature type="compositionally biased region" description="Pro residues" evidence="1">
    <location>
        <begin position="105"/>
        <end position="117"/>
    </location>
</feature>
<dbReference type="Proteomes" id="UP000774617">
    <property type="component" value="Unassembled WGS sequence"/>
</dbReference>
<accession>A0ABQ8FQ24</accession>
<organism evidence="2 3">
    <name type="scientific">Macrophomina phaseolina</name>
    <dbReference type="NCBI Taxonomy" id="35725"/>
    <lineage>
        <taxon>Eukaryota</taxon>
        <taxon>Fungi</taxon>
        <taxon>Dikarya</taxon>
        <taxon>Ascomycota</taxon>
        <taxon>Pezizomycotina</taxon>
        <taxon>Dothideomycetes</taxon>
        <taxon>Dothideomycetes incertae sedis</taxon>
        <taxon>Botryosphaeriales</taxon>
        <taxon>Botryosphaeriaceae</taxon>
        <taxon>Macrophomina</taxon>
    </lineage>
</organism>
<reference evidence="2 3" key="1">
    <citation type="journal article" date="2021" name="Nat. Commun.">
        <title>Genetic determinants of endophytism in the Arabidopsis root mycobiome.</title>
        <authorList>
            <person name="Mesny F."/>
            <person name="Miyauchi S."/>
            <person name="Thiergart T."/>
            <person name="Pickel B."/>
            <person name="Atanasova L."/>
            <person name="Karlsson M."/>
            <person name="Huettel B."/>
            <person name="Barry K.W."/>
            <person name="Haridas S."/>
            <person name="Chen C."/>
            <person name="Bauer D."/>
            <person name="Andreopoulos W."/>
            <person name="Pangilinan J."/>
            <person name="LaButti K."/>
            <person name="Riley R."/>
            <person name="Lipzen A."/>
            <person name="Clum A."/>
            <person name="Drula E."/>
            <person name="Henrissat B."/>
            <person name="Kohler A."/>
            <person name="Grigoriev I.V."/>
            <person name="Martin F.M."/>
            <person name="Hacquard S."/>
        </authorList>
    </citation>
    <scope>NUCLEOTIDE SEQUENCE [LARGE SCALE GENOMIC DNA]</scope>
    <source>
        <strain evidence="2 3">MPI-SDFR-AT-0080</strain>
    </source>
</reference>
<proteinExistence type="predicted"/>
<evidence type="ECO:0000256" key="1">
    <source>
        <dbReference type="SAM" id="MobiDB-lite"/>
    </source>
</evidence>
<comment type="caution">
    <text evidence="2">The sequence shown here is derived from an EMBL/GenBank/DDBJ whole genome shotgun (WGS) entry which is preliminary data.</text>
</comment>
<name>A0ABQ8FQ24_9PEZI</name>
<dbReference type="EMBL" id="JAGTJR010000104">
    <property type="protein sequence ID" value="KAH7010720.1"/>
    <property type="molecule type" value="Genomic_DNA"/>
</dbReference>
<gene>
    <name evidence="2" type="ORF">B0J12DRAFT_733775</name>
</gene>
<feature type="compositionally biased region" description="Pro residues" evidence="1">
    <location>
        <begin position="70"/>
        <end position="83"/>
    </location>
</feature>
<feature type="region of interest" description="Disordered" evidence="1">
    <location>
        <begin position="135"/>
        <end position="158"/>
    </location>
</feature>
<feature type="region of interest" description="Disordered" evidence="1">
    <location>
        <begin position="67"/>
        <end position="117"/>
    </location>
</feature>
<evidence type="ECO:0000313" key="3">
    <source>
        <dbReference type="Proteomes" id="UP000774617"/>
    </source>
</evidence>
<feature type="compositionally biased region" description="Gly residues" evidence="1">
    <location>
        <begin position="87"/>
        <end position="102"/>
    </location>
</feature>
<evidence type="ECO:0000313" key="2">
    <source>
        <dbReference type="EMBL" id="KAH7010720.1"/>
    </source>
</evidence>